<organism evidence="2 3">
    <name type="scientific">Portunus trituberculatus</name>
    <name type="common">Swimming crab</name>
    <name type="synonym">Neptunus trituberculatus</name>
    <dbReference type="NCBI Taxonomy" id="210409"/>
    <lineage>
        <taxon>Eukaryota</taxon>
        <taxon>Metazoa</taxon>
        <taxon>Ecdysozoa</taxon>
        <taxon>Arthropoda</taxon>
        <taxon>Crustacea</taxon>
        <taxon>Multicrustacea</taxon>
        <taxon>Malacostraca</taxon>
        <taxon>Eumalacostraca</taxon>
        <taxon>Eucarida</taxon>
        <taxon>Decapoda</taxon>
        <taxon>Pleocyemata</taxon>
        <taxon>Brachyura</taxon>
        <taxon>Eubrachyura</taxon>
        <taxon>Portunoidea</taxon>
        <taxon>Portunidae</taxon>
        <taxon>Portuninae</taxon>
        <taxon>Portunus</taxon>
    </lineage>
</organism>
<sequence>MSIRVSPGGTTLEGHRPTIPARHPLPLDQCCEGSVGEWAGGGVGRGRRAVSRPNLSPSHSHPPLVTPQSSSLPVIFAHSQLFQYLFFVFLASGEPVCLKAWLRRRLFPSFAPLSVRGIWVKSGAQAGRQAWADANYMKREHE</sequence>
<reference evidence="2 3" key="1">
    <citation type="submission" date="2019-05" db="EMBL/GenBank/DDBJ databases">
        <title>Another draft genome of Portunus trituberculatus and its Hox gene families provides insights of decapod evolution.</title>
        <authorList>
            <person name="Jeong J.-H."/>
            <person name="Song I."/>
            <person name="Kim S."/>
            <person name="Choi T."/>
            <person name="Kim D."/>
            <person name="Ryu S."/>
            <person name="Kim W."/>
        </authorList>
    </citation>
    <scope>NUCLEOTIDE SEQUENCE [LARGE SCALE GENOMIC DNA]</scope>
    <source>
        <tissue evidence="2">Muscle</tissue>
    </source>
</reference>
<name>A0A5B7EDT8_PORTR</name>
<gene>
    <name evidence="2" type="ORF">E2C01_025771</name>
</gene>
<evidence type="ECO:0000313" key="3">
    <source>
        <dbReference type="Proteomes" id="UP000324222"/>
    </source>
</evidence>
<dbReference type="AlphaFoldDB" id="A0A5B7EDT8"/>
<dbReference type="Proteomes" id="UP000324222">
    <property type="component" value="Unassembled WGS sequence"/>
</dbReference>
<protein>
    <submittedName>
        <fullName evidence="2">Uncharacterized protein</fullName>
    </submittedName>
</protein>
<dbReference type="EMBL" id="VSRR010002631">
    <property type="protein sequence ID" value="MPC32460.1"/>
    <property type="molecule type" value="Genomic_DNA"/>
</dbReference>
<accession>A0A5B7EDT8</accession>
<proteinExistence type="predicted"/>
<comment type="caution">
    <text evidence="2">The sequence shown here is derived from an EMBL/GenBank/DDBJ whole genome shotgun (WGS) entry which is preliminary data.</text>
</comment>
<feature type="compositionally biased region" description="Low complexity" evidence="1">
    <location>
        <begin position="51"/>
        <end position="63"/>
    </location>
</feature>
<evidence type="ECO:0000256" key="1">
    <source>
        <dbReference type="SAM" id="MobiDB-lite"/>
    </source>
</evidence>
<evidence type="ECO:0000313" key="2">
    <source>
        <dbReference type="EMBL" id="MPC32460.1"/>
    </source>
</evidence>
<keyword evidence="3" id="KW-1185">Reference proteome</keyword>
<feature type="region of interest" description="Disordered" evidence="1">
    <location>
        <begin position="42"/>
        <end position="63"/>
    </location>
</feature>